<feature type="compositionally biased region" description="Basic and acidic residues" evidence="1">
    <location>
        <begin position="61"/>
        <end position="78"/>
    </location>
</feature>
<gene>
    <name evidence="2" type="ORF">NDU88_007778</name>
</gene>
<organism evidence="2 3">
    <name type="scientific">Pleurodeles waltl</name>
    <name type="common">Iberian ribbed newt</name>
    <dbReference type="NCBI Taxonomy" id="8319"/>
    <lineage>
        <taxon>Eukaryota</taxon>
        <taxon>Metazoa</taxon>
        <taxon>Chordata</taxon>
        <taxon>Craniata</taxon>
        <taxon>Vertebrata</taxon>
        <taxon>Euteleostomi</taxon>
        <taxon>Amphibia</taxon>
        <taxon>Batrachia</taxon>
        <taxon>Caudata</taxon>
        <taxon>Salamandroidea</taxon>
        <taxon>Salamandridae</taxon>
        <taxon>Pleurodelinae</taxon>
        <taxon>Pleurodeles</taxon>
    </lineage>
</organism>
<dbReference type="Proteomes" id="UP001066276">
    <property type="component" value="Chromosome 5"/>
</dbReference>
<evidence type="ECO:0000313" key="2">
    <source>
        <dbReference type="EMBL" id="KAJ1155042.1"/>
    </source>
</evidence>
<dbReference type="EMBL" id="JANPWB010000009">
    <property type="protein sequence ID" value="KAJ1155042.1"/>
    <property type="molecule type" value="Genomic_DNA"/>
</dbReference>
<name>A0AAV7RTZ7_PLEWA</name>
<accession>A0AAV7RTZ7</accession>
<reference evidence="2" key="1">
    <citation type="journal article" date="2022" name="bioRxiv">
        <title>Sequencing and chromosome-scale assembly of the giantPleurodeles waltlgenome.</title>
        <authorList>
            <person name="Brown T."/>
            <person name="Elewa A."/>
            <person name="Iarovenko S."/>
            <person name="Subramanian E."/>
            <person name="Araus A.J."/>
            <person name="Petzold A."/>
            <person name="Susuki M."/>
            <person name="Suzuki K.-i.T."/>
            <person name="Hayashi T."/>
            <person name="Toyoda A."/>
            <person name="Oliveira C."/>
            <person name="Osipova E."/>
            <person name="Leigh N.D."/>
            <person name="Simon A."/>
            <person name="Yun M.H."/>
        </authorList>
    </citation>
    <scope>NUCLEOTIDE SEQUENCE</scope>
    <source>
        <strain evidence="2">20211129_DDA</strain>
        <tissue evidence="2">Liver</tissue>
    </source>
</reference>
<protein>
    <submittedName>
        <fullName evidence="2">Uncharacterized protein</fullName>
    </submittedName>
</protein>
<keyword evidence="3" id="KW-1185">Reference proteome</keyword>
<proteinExistence type="predicted"/>
<feature type="region of interest" description="Disordered" evidence="1">
    <location>
        <begin position="53"/>
        <end position="79"/>
    </location>
</feature>
<sequence>MLVYLARCEPEIAMVGHEALEEGTGGGEAYRPLKILMRAPEAGKMAAVGWQLGKRSGPRGASEEPLKQEEEGVKRAGEQHTMLAHWQGWGSLYGPCGHQLP</sequence>
<evidence type="ECO:0000256" key="1">
    <source>
        <dbReference type="SAM" id="MobiDB-lite"/>
    </source>
</evidence>
<evidence type="ECO:0000313" key="3">
    <source>
        <dbReference type="Proteomes" id="UP001066276"/>
    </source>
</evidence>
<comment type="caution">
    <text evidence="2">The sequence shown here is derived from an EMBL/GenBank/DDBJ whole genome shotgun (WGS) entry which is preliminary data.</text>
</comment>
<dbReference type="AlphaFoldDB" id="A0AAV7RTZ7"/>